<dbReference type="RefSeq" id="WP_155701384.1">
    <property type="nucleotide sequence ID" value="NZ_CP034235.1"/>
</dbReference>
<dbReference type="GO" id="GO:0016787">
    <property type="term" value="F:hydrolase activity"/>
    <property type="evidence" value="ECO:0007669"/>
    <property type="project" value="UniProtKB-KW"/>
</dbReference>
<dbReference type="OrthoDB" id="9808543at2"/>
<dbReference type="Proteomes" id="UP000426246">
    <property type="component" value="Chromosome"/>
</dbReference>
<protein>
    <submittedName>
        <fullName evidence="1">Alpha/beta hydrolase</fullName>
    </submittedName>
</protein>
<gene>
    <name evidence="1" type="ORF">EHS13_16395</name>
</gene>
<keyword evidence="1" id="KW-0378">Hydrolase</keyword>
<dbReference type="EMBL" id="CP034235">
    <property type="protein sequence ID" value="QGQ96348.1"/>
    <property type="molecule type" value="Genomic_DNA"/>
</dbReference>
<dbReference type="SUPFAM" id="SSF53474">
    <property type="entry name" value="alpha/beta-Hydrolases"/>
    <property type="match status" value="1"/>
</dbReference>
<evidence type="ECO:0000313" key="1">
    <source>
        <dbReference type="EMBL" id="QGQ96348.1"/>
    </source>
</evidence>
<proteinExistence type="predicted"/>
<dbReference type="AlphaFoldDB" id="A0A6B8RLZ4"/>
<keyword evidence="2" id="KW-1185">Reference proteome</keyword>
<sequence>MSLINVITEHFEIKLGDDLTVRGETKALQDNQQKPILLVSHGFKAFKDWGFFPYITDWFAERGFYTVHFNFSRNGVNVTDFDELAKFADNTYSQDQRDIDAIVEQITEGSLPQSAGADKQCIYLLGHSRGGANSLIYALDHPEIKAVVTWNGSANPNLFDDVFEAEVREKGIAYTENARTKQQMPITAAFFNDLAENRQRFDIIGRFANLAIPALILQGDKDFNRLLYGASKLREAAPQQTHLSIPGGTHTFGAVHPFAGTTPYLEDALAKTYNFLANID</sequence>
<evidence type="ECO:0000313" key="2">
    <source>
        <dbReference type="Proteomes" id="UP000426246"/>
    </source>
</evidence>
<dbReference type="InterPro" id="IPR029058">
    <property type="entry name" value="AB_hydrolase_fold"/>
</dbReference>
<accession>A0A6B8RLZ4</accession>
<dbReference type="KEGG" id="ppsc:EHS13_16395"/>
<reference evidence="2" key="1">
    <citation type="submission" date="2018-11" db="EMBL/GenBank/DDBJ databases">
        <title>Complete genome sequence of Paenibacillus sp. ML311-T8.</title>
        <authorList>
            <person name="Nam Y.-D."/>
            <person name="Kang J."/>
            <person name="Chung W.-H."/>
            <person name="Park Y.S."/>
        </authorList>
    </citation>
    <scope>NUCLEOTIDE SEQUENCE [LARGE SCALE GENOMIC DNA]</scope>
    <source>
        <strain evidence="2">ML311-T8</strain>
    </source>
</reference>
<dbReference type="Gene3D" id="3.40.50.1820">
    <property type="entry name" value="alpha/beta hydrolase"/>
    <property type="match status" value="1"/>
</dbReference>
<name>A0A6B8RLZ4_9BACL</name>
<organism evidence="1 2">
    <name type="scientific">Paenibacillus psychroresistens</name>
    <dbReference type="NCBI Taxonomy" id="1778678"/>
    <lineage>
        <taxon>Bacteria</taxon>
        <taxon>Bacillati</taxon>
        <taxon>Bacillota</taxon>
        <taxon>Bacilli</taxon>
        <taxon>Bacillales</taxon>
        <taxon>Paenibacillaceae</taxon>
        <taxon>Paenibacillus</taxon>
    </lineage>
</organism>